<name>V6IYN8_9BACL</name>
<sequence>MNILEVRHIQKNFGKHPVLNDLSFSVPEHSIFGLIGKNGAGKTTAMKMIMGFLKPTGGEIRVCGENVAYGNTATNRFIGYLPDVPEFYGYMSAKEYLMMCGRITGLKRLQTSKRIQELLPLVGLDGIKRRIHSFSRGMKQRLGIAQTLLNKPKLLICDEATSALDPKGRKEILDLLSVAADQTTVMFSTHILSDVERICDSIGLLHEGKLALHGKLSEIKNTYRKEAVRIETLNEAQARRLLEHLHALSFIQSVERSQNAVTVQLHDPQKNGLKIIDVLSDEQIPIMNYELLEPSLENVFLDVIK</sequence>
<dbReference type="PROSITE" id="PS50893">
    <property type="entry name" value="ABC_TRANSPORTER_2"/>
    <property type="match status" value="1"/>
</dbReference>
<dbReference type="SUPFAM" id="SSF52540">
    <property type="entry name" value="P-loop containing nucleoside triphosphate hydrolases"/>
    <property type="match status" value="1"/>
</dbReference>
<dbReference type="PATRIC" id="fig|1395513.3.peg.1073"/>
<dbReference type="RefSeq" id="WP_023509353.1">
    <property type="nucleotide sequence ID" value="NZ_AWTC01000004.1"/>
</dbReference>
<evidence type="ECO:0000313" key="7">
    <source>
        <dbReference type="Proteomes" id="UP000018296"/>
    </source>
</evidence>
<organism evidence="6 7">
    <name type="scientific">Sporolactobacillus laevolacticus DSM 442</name>
    <dbReference type="NCBI Taxonomy" id="1395513"/>
    <lineage>
        <taxon>Bacteria</taxon>
        <taxon>Bacillati</taxon>
        <taxon>Bacillota</taxon>
        <taxon>Bacilli</taxon>
        <taxon>Bacillales</taxon>
        <taxon>Sporolactobacillaceae</taxon>
        <taxon>Sporolactobacillus</taxon>
    </lineage>
</organism>
<protein>
    <submittedName>
        <fullName evidence="6">ABC transporter ATP-binding protein</fullName>
    </submittedName>
</protein>
<dbReference type="InterPro" id="IPR025302">
    <property type="entry name" value="DrrA1/2-like_C"/>
</dbReference>
<dbReference type="EMBL" id="AWTC01000004">
    <property type="protein sequence ID" value="EST12562.1"/>
    <property type="molecule type" value="Genomic_DNA"/>
</dbReference>
<comment type="caution">
    <text evidence="6">The sequence shown here is derived from an EMBL/GenBank/DDBJ whole genome shotgun (WGS) entry which is preliminary data.</text>
</comment>
<dbReference type="GO" id="GO:0016887">
    <property type="term" value="F:ATP hydrolysis activity"/>
    <property type="evidence" value="ECO:0007669"/>
    <property type="project" value="InterPro"/>
</dbReference>
<dbReference type="GO" id="GO:0005524">
    <property type="term" value="F:ATP binding"/>
    <property type="evidence" value="ECO:0007669"/>
    <property type="project" value="UniProtKB-KW"/>
</dbReference>
<gene>
    <name evidence="6" type="ORF">P343_05265</name>
</gene>
<accession>V6IYN8</accession>
<feature type="domain" description="ABC transporter" evidence="5">
    <location>
        <begin position="4"/>
        <end position="232"/>
    </location>
</feature>
<dbReference type="Proteomes" id="UP000018296">
    <property type="component" value="Unassembled WGS sequence"/>
</dbReference>
<dbReference type="Pfam" id="PF13732">
    <property type="entry name" value="DrrA1-3_C"/>
    <property type="match status" value="1"/>
</dbReference>
<dbReference type="eggNOG" id="COG1131">
    <property type="taxonomic scope" value="Bacteria"/>
</dbReference>
<keyword evidence="3" id="KW-0547">Nucleotide-binding</keyword>
<reference evidence="6 7" key="1">
    <citation type="journal article" date="2013" name="Genome Announc.">
        <title>Genome Sequence of Sporolactobacillus laevolacticus DSM442, an Efficient Polymer-Grade D-Lactate Producer from Agricultural Waste Cottonseed as a Nitrogen Source.</title>
        <authorList>
            <person name="Wang H."/>
            <person name="Wang L."/>
            <person name="Ju J."/>
            <person name="Yu B."/>
            <person name="Ma Y."/>
        </authorList>
    </citation>
    <scope>NUCLEOTIDE SEQUENCE [LARGE SCALE GENOMIC DNA]</scope>
    <source>
        <strain evidence="6 7">DSM 442</strain>
    </source>
</reference>
<evidence type="ECO:0000313" key="6">
    <source>
        <dbReference type="EMBL" id="EST12562.1"/>
    </source>
</evidence>
<dbReference type="Pfam" id="PF00005">
    <property type="entry name" value="ABC_tran"/>
    <property type="match status" value="1"/>
</dbReference>
<dbReference type="InterPro" id="IPR027417">
    <property type="entry name" value="P-loop_NTPase"/>
</dbReference>
<dbReference type="STRING" id="1395513.P343_05265"/>
<dbReference type="SMART" id="SM00382">
    <property type="entry name" value="AAA"/>
    <property type="match status" value="1"/>
</dbReference>
<dbReference type="PANTHER" id="PTHR43335">
    <property type="entry name" value="ABC TRANSPORTER, ATP-BINDING PROTEIN"/>
    <property type="match status" value="1"/>
</dbReference>
<evidence type="ECO:0000256" key="3">
    <source>
        <dbReference type="ARBA" id="ARBA00022741"/>
    </source>
</evidence>
<evidence type="ECO:0000256" key="2">
    <source>
        <dbReference type="ARBA" id="ARBA00022448"/>
    </source>
</evidence>
<proteinExistence type="inferred from homology"/>
<keyword evidence="7" id="KW-1185">Reference proteome</keyword>
<dbReference type="CDD" id="cd03230">
    <property type="entry name" value="ABC_DR_subfamily_A"/>
    <property type="match status" value="1"/>
</dbReference>
<dbReference type="OrthoDB" id="9804819at2"/>
<evidence type="ECO:0000256" key="4">
    <source>
        <dbReference type="ARBA" id="ARBA00022840"/>
    </source>
</evidence>
<keyword evidence="2" id="KW-0813">Transport</keyword>
<dbReference type="InterPro" id="IPR003593">
    <property type="entry name" value="AAA+_ATPase"/>
</dbReference>
<keyword evidence="4 6" id="KW-0067">ATP-binding</keyword>
<evidence type="ECO:0000259" key="5">
    <source>
        <dbReference type="PROSITE" id="PS50893"/>
    </source>
</evidence>
<dbReference type="Gene3D" id="3.40.50.300">
    <property type="entry name" value="P-loop containing nucleotide triphosphate hydrolases"/>
    <property type="match status" value="1"/>
</dbReference>
<dbReference type="PANTHER" id="PTHR43335:SF4">
    <property type="entry name" value="ABC TRANSPORTER, ATP-BINDING PROTEIN"/>
    <property type="match status" value="1"/>
</dbReference>
<evidence type="ECO:0000256" key="1">
    <source>
        <dbReference type="ARBA" id="ARBA00005417"/>
    </source>
</evidence>
<comment type="similarity">
    <text evidence="1">Belongs to the ABC transporter superfamily.</text>
</comment>
<dbReference type="InterPro" id="IPR003439">
    <property type="entry name" value="ABC_transporter-like_ATP-bd"/>
</dbReference>
<dbReference type="AlphaFoldDB" id="V6IYN8"/>